<gene>
    <name evidence="1" type="ORF">CPELLU_LOCUS6756</name>
</gene>
<keyword evidence="2" id="KW-1185">Reference proteome</keyword>
<accession>A0A9N9CD42</accession>
<organism evidence="1 2">
    <name type="scientific">Cetraspora pellucida</name>
    <dbReference type="NCBI Taxonomy" id="1433469"/>
    <lineage>
        <taxon>Eukaryota</taxon>
        <taxon>Fungi</taxon>
        <taxon>Fungi incertae sedis</taxon>
        <taxon>Mucoromycota</taxon>
        <taxon>Glomeromycotina</taxon>
        <taxon>Glomeromycetes</taxon>
        <taxon>Diversisporales</taxon>
        <taxon>Gigasporaceae</taxon>
        <taxon>Cetraspora</taxon>
    </lineage>
</organism>
<evidence type="ECO:0000313" key="2">
    <source>
        <dbReference type="Proteomes" id="UP000789759"/>
    </source>
</evidence>
<dbReference type="Proteomes" id="UP000789759">
    <property type="component" value="Unassembled WGS sequence"/>
</dbReference>
<comment type="caution">
    <text evidence="1">The sequence shown here is derived from an EMBL/GenBank/DDBJ whole genome shotgun (WGS) entry which is preliminary data.</text>
</comment>
<name>A0A9N9CD42_9GLOM</name>
<reference evidence="1" key="1">
    <citation type="submission" date="2021-06" db="EMBL/GenBank/DDBJ databases">
        <authorList>
            <person name="Kallberg Y."/>
            <person name="Tangrot J."/>
            <person name="Rosling A."/>
        </authorList>
    </citation>
    <scope>NUCLEOTIDE SEQUENCE</scope>
    <source>
        <strain evidence="1">FL966</strain>
    </source>
</reference>
<sequence length="79" mass="8701">ISEYEDVDRVGANWEDLLRKTFGRTKKSKLRSIVGYRDTHLLGGVEVRLIWVRPGPIIVKFATNVSLGASQCGVARGGS</sequence>
<protein>
    <submittedName>
        <fullName evidence="1">3352_t:CDS:1</fullName>
    </submittedName>
</protein>
<proteinExistence type="predicted"/>
<feature type="non-terminal residue" evidence="1">
    <location>
        <position position="79"/>
    </location>
</feature>
<evidence type="ECO:0000313" key="1">
    <source>
        <dbReference type="EMBL" id="CAG8595862.1"/>
    </source>
</evidence>
<dbReference type="AlphaFoldDB" id="A0A9N9CD42"/>
<dbReference type="EMBL" id="CAJVQA010004305">
    <property type="protein sequence ID" value="CAG8595862.1"/>
    <property type="molecule type" value="Genomic_DNA"/>
</dbReference>